<organism evidence="2 3">
    <name type="scientific">Conoideocrella luteorostrata</name>
    <dbReference type="NCBI Taxonomy" id="1105319"/>
    <lineage>
        <taxon>Eukaryota</taxon>
        <taxon>Fungi</taxon>
        <taxon>Dikarya</taxon>
        <taxon>Ascomycota</taxon>
        <taxon>Pezizomycotina</taxon>
        <taxon>Sordariomycetes</taxon>
        <taxon>Hypocreomycetidae</taxon>
        <taxon>Hypocreales</taxon>
        <taxon>Clavicipitaceae</taxon>
        <taxon>Conoideocrella</taxon>
    </lineage>
</organism>
<protein>
    <submittedName>
        <fullName evidence="2">Uncharacterized protein</fullName>
    </submittedName>
</protein>
<reference evidence="2" key="1">
    <citation type="submission" date="2023-06" db="EMBL/GenBank/DDBJ databases">
        <title>Conoideocrella luteorostrata (Hypocreales: Clavicipitaceae), a potential biocontrol fungus for elongate hemlock scale in United States Christmas tree production areas.</title>
        <authorList>
            <person name="Barrett H."/>
            <person name="Lovett B."/>
            <person name="Macias A.M."/>
            <person name="Stajich J.E."/>
            <person name="Kasson M.T."/>
        </authorList>
    </citation>
    <scope>NUCLEOTIDE SEQUENCE</scope>
    <source>
        <strain evidence="2">ARSEF 14590</strain>
    </source>
</reference>
<evidence type="ECO:0000256" key="1">
    <source>
        <dbReference type="SAM" id="MobiDB-lite"/>
    </source>
</evidence>
<accession>A0AAJ0FU87</accession>
<dbReference type="AlphaFoldDB" id="A0AAJ0FU87"/>
<name>A0AAJ0FU87_9HYPO</name>
<dbReference type="Proteomes" id="UP001251528">
    <property type="component" value="Unassembled WGS sequence"/>
</dbReference>
<gene>
    <name evidence="2" type="ORF">QQS21_004969</name>
</gene>
<evidence type="ECO:0000313" key="3">
    <source>
        <dbReference type="Proteomes" id="UP001251528"/>
    </source>
</evidence>
<dbReference type="EMBL" id="JASWJB010000077">
    <property type="protein sequence ID" value="KAK2600328.1"/>
    <property type="molecule type" value="Genomic_DNA"/>
</dbReference>
<feature type="region of interest" description="Disordered" evidence="1">
    <location>
        <begin position="365"/>
        <end position="417"/>
    </location>
</feature>
<proteinExistence type="predicted"/>
<comment type="caution">
    <text evidence="2">The sequence shown here is derived from an EMBL/GenBank/DDBJ whole genome shotgun (WGS) entry which is preliminary data.</text>
</comment>
<keyword evidence="3" id="KW-1185">Reference proteome</keyword>
<sequence>MGKNKFKSASTVPAQIANIGQVVNYLQSYSPDEPLDTVSHDFLRAILRKLRNILERSSSELNCDKIQAIEECCVDNKVSEHFECWRNDPSEFWELSLAILPKNSGLHGTKEKLRIFFHGALKLDIQLKIRRIHWRFLTISAHAYFRRQYPTGKITDKKVRHFLQELCLSASDNEVSRCMSILTGGQRRTEFCRSLQVAGQNAMEKIKGCAGTNESANHDPAKKQETIDYGPMFLDTIPDDIWDKKNGLYGYQAKASIAHLLSIKIQQWSAESGCEALATKLLAFHERFIWNDSTINGEKRHGESIVCKEPKRQRLIAMSYNTSNSQAPESVSVRQDINIADTEKQQTPYTAWRPGSPWDYLLSAASSAEQQKSRTDGTGLPQVPGLSTWNAKRAHTAAEHPGIHSRVASRRTSMEESPLIIPSRSEGLWNDVSESAAPLHELNAAVKLPAIPYEHAGAAQPLISTSTDSSGFTINTAAESLPGELLPGCGQSPLSTMPISNYLETFWPNTVPGSVEDLLQNNTSSLFLPVQQLNSNDLEILWNFAGHCGTDDATVDL</sequence>
<evidence type="ECO:0000313" key="2">
    <source>
        <dbReference type="EMBL" id="KAK2600328.1"/>
    </source>
</evidence>